<feature type="chain" id="PRO_5020252002" description="PABS domain-containing protein" evidence="1">
    <location>
        <begin position="17"/>
        <end position="247"/>
    </location>
</feature>
<dbReference type="InterPro" id="IPR029063">
    <property type="entry name" value="SAM-dependent_MTases_sf"/>
</dbReference>
<dbReference type="SUPFAM" id="SSF53335">
    <property type="entry name" value="S-adenosyl-L-methionine-dependent methyltransferases"/>
    <property type="match status" value="1"/>
</dbReference>
<reference evidence="2" key="3">
    <citation type="journal article" date="2019" name="G3 (Bethesda)">
        <title>Hybrid Assembly of the Genome of the Entomopathogenic Nematode Steinernema carpocapsae Identifies the X-Chromosome.</title>
        <authorList>
            <person name="Serra L."/>
            <person name="Macchietto M."/>
            <person name="Macias-Munoz A."/>
            <person name="McGill C.J."/>
            <person name="Rodriguez I.M."/>
            <person name="Rodriguez B."/>
            <person name="Murad R."/>
            <person name="Mortazavi A."/>
        </authorList>
    </citation>
    <scope>NUCLEOTIDE SEQUENCE</scope>
    <source>
        <strain evidence="2">ALL</strain>
    </source>
</reference>
<keyword evidence="1" id="KW-0732">Signal</keyword>
<reference evidence="2" key="1">
    <citation type="submission" date="2013-11" db="EMBL/GenBank/DDBJ databases">
        <authorList>
            <person name="Sternberg P."/>
            <person name="Dillman A."/>
            <person name="Macchietto M."/>
        </authorList>
    </citation>
    <scope>NUCLEOTIDE SEQUENCE</scope>
    <source>
        <strain evidence="2">ALL</strain>
    </source>
</reference>
<proteinExistence type="predicted"/>
<dbReference type="OrthoDB" id="5791544at2759"/>
<evidence type="ECO:0008006" key="3">
    <source>
        <dbReference type="Google" id="ProtNLM"/>
    </source>
</evidence>
<evidence type="ECO:0000256" key="1">
    <source>
        <dbReference type="SAM" id="SignalP"/>
    </source>
</evidence>
<sequence>MRSLAVFLIFLGLVQSQFIDATVCSNLQKVCFDIVHDSFEEGLFRAVTFQSGDLKGGEAYMSRVSLRAPRNTDLASLTPEERLALPVDGSRPLFSIIEPIVEPLIANLLNEDLLQVLNIGLGAGSVDLYLNSLEKRPNLTTVEIDPAMIEIAREYFGHVDDELHRILLDDGLEVLKRSREAGKTFNFLIIDACAGTEYSEFICPVKPLLSAEAVNLIYENLDCGGMTSLNVLSGSEEIEAFIEEVNV</sequence>
<reference evidence="2" key="2">
    <citation type="journal article" date="2015" name="Genome Biol.">
        <title>Comparative genomics of Steinernema reveals deeply conserved gene regulatory networks.</title>
        <authorList>
            <person name="Dillman A.R."/>
            <person name="Macchietto M."/>
            <person name="Porter C.F."/>
            <person name="Rogers A."/>
            <person name="Williams B."/>
            <person name="Antoshechkin I."/>
            <person name="Lee M.M."/>
            <person name="Goodwin Z."/>
            <person name="Lu X."/>
            <person name="Lewis E.E."/>
            <person name="Goodrich-Blair H."/>
            <person name="Stock S.P."/>
            <person name="Adams B.J."/>
            <person name="Sternberg P.W."/>
            <person name="Mortazavi A."/>
        </authorList>
    </citation>
    <scope>NUCLEOTIDE SEQUENCE [LARGE SCALE GENOMIC DNA]</scope>
    <source>
        <strain evidence="2">ALL</strain>
    </source>
</reference>
<gene>
    <name evidence="2" type="ORF">L596_015311</name>
</gene>
<accession>A0A4U5NFM1</accession>
<feature type="signal peptide" evidence="1">
    <location>
        <begin position="1"/>
        <end position="16"/>
    </location>
</feature>
<evidence type="ECO:0000313" key="2">
    <source>
        <dbReference type="EMBL" id="TKR81443.1"/>
    </source>
</evidence>
<dbReference type="Pfam" id="PF01564">
    <property type="entry name" value="Spermine_synth"/>
    <property type="match status" value="1"/>
</dbReference>
<comment type="caution">
    <text evidence="2">The sequence shown here is derived from an EMBL/GenBank/DDBJ whole genome shotgun (WGS) entry which is preliminary data.</text>
</comment>
<organism evidence="2">
    <name type="scientific">Steinernema carpocapsae</name>
    <name type="common">Entomopathogenic nematode</name>
    <dbReference type="NCBI Taxonomy" id="34508"/>
    <lineage>
        <taxon>Eukaryota</taxon>
        <taxon>Metazoa</taxon>
        <taxon>Ecdysozoa</taxon>
        <taxon>Nematoda</taxon>
        <taxon>Chromadorea</taxon>
        <taxon>Rhabditida</taxon>
        <taxon>Tylenchina</taxon>
        <taxon>Panagrolaimomorpha</taxon>
        <taxon>Strongyloidoidea</taxon>
        <taxon>Steinernematidae</taxon>
        <taxon>Steinernema</taxon>
    </lineage>
</organism>
<name>A0A4U5NFM1_STECR</name>
<protein>
    <recommendedName>
        <fullName evidence="3">PABS domain-containing protein</fullName>
    </recommendedName>
</protein>
<dbReference type="EMBL" id="AZBU02000004">
    <property type="protein sequence ID" value="TKR81443.1"/>
    <property type="molecule type" value="Genomic_DNA"/>
</dbReference>
<dbReference type="AlphaFoldDB" id="A0A4U5NFM1"/>
<dbReference type="Gene3D" id="3.40.50.150">
    <property type="entry name" value="Vaccinia Virus protein VP39"/>
    <property type="match status" value="1"/>
</dbReference>